<dbReference type="SUPFAM" id="SSF56954">
    <property type="entry name" value="Outer membrane efflux proteins (OEP)"/>
    <property type="match status" value="1"/>
</dbReference>
<sequence>MKQCLNTSVLTLLMGIAVAIPAWGEEDGLELSQAIAIAQARDPWLSGSQYTQDALEAEATSAGTLPDPVVSLSAANLPVDTFDTGQEGMTQFSVGITQMFPRGDTLALLERQKRQLGRQHPFMRQDRKAKVAATVSQLWLEAYQSQQTIMLIEKDRDLFEQLVDVTQINYASALGAARQQDVIRAQLELIRLDDRLTSLNQQMEASKQLLSEWIGQEAVSQPLVSELPELTLAMPKLAQASTQLSRQEAGQVLVRHPAVKALDMEIEAVKTGIDLAYQKYRPEWSVMAKYGYRDADPQGNERADLFTAGVAFDLPVFTQKKQDKEVVAATARAESIKTDKALLLRNMLAKLEQSKVKLIRLNERMALYNKRLIPQLNEQAEASLEAYNNDDGDFAEAVRAYIDELDTKIEFLNIAVARQQLIAAINYYLAGIE</sequence>
<feature type="coiled-coil region" evidence="1">
    <location>
        <begin position="344"/>
        <end position="371"/>
    </location>
</feature>
<dbReference type="PANTHER" id="PTHR30203">
    <property type="entry name" value="OUTER MEMBRANE CATION EFFLUX PROTEIN"/>
    <property type="match status" value="1"/>
</dbReference>
<evidence type="ECO:0000313" key="4">
    <source>
        <dbReference type="Proteomes" id="UP000321272"/>
    </source>
</evidence>
<protein>
    <submittedName>
        <fullName evidence="3">TolC family protein</fullName>
    </submittedName>
</protein>
<evidence type="ECO:0000313" key="3">
    <source>
        <dbReference type="EMBL" id="QEA37647.1"/>
    </source>
</evidence>
<dbReference type="RefSeq" id="WP_147182715.1">
    <property type="nucleotide sequence ID" value="NZ_CP042382.1"/>
</dbReference>
<dbReference type="InterPro" id="IPR010131">
    <property type="entry name" value="MdtP/NodT-like"/>
</dbReference>
<gene>
    <name evidence="3" type="ORF">FGL86_00215</name>
</gene>
<evidence type="ECO:0000256" key="2">
    <source>
        <dbReference type="SAM" id="SignalP"/>
    </source>
</evidence>
<name>A0A5B8SNL3_9GAMM</name>
<dbReference type="KEGG" id="paur:FGL86_00215"/>
<keyword evidence="2" id="KW-0732">Signal</keyword>
<organism evidence="3 4">
    <name type="scientific">Pistricoccus aurantiacus</name>
    <dbReference type="NCBI Taxonomy" id="1883414"/>
    <lineage>
        <taxon>Bacteria</taxon>
        <taxon>Pseudomonadati</taxon>
        <taxon>Pseudomonadota</taxon>
        <taxon>Gammaproteobacteria</taxon>
        <taxon>Oceanospirillales</taxon>
        <taxon>Halomonadaceae</taxon>
        <taxon>Pistricoccus</taxon>
    </lineage>
</organism>
<keyword evidence="1" id="KW-0175">Coiled coil</keyword>
<reference evidence="3 4" key="1">
    <citation type="submission" date="2019-06" db="EMBL/GenBank/DDBJ databases">
        <title>Genome analyses of bacteria isolated from kimchi.</title>
        <authorList>
            <person name="Lee S."/>
            <person name="Ahn S."/>
            <person name="Roh S."/>
        </authorList>
    </citation>
    <scope>NUCLEOTIDE SEQUENCE [LARGE SCALE GENOMIC DNA]</scope>
    <source>
        <strain evidence="3 4">CBA4606</strain>
    </source>
</reference>
<dbReference type="PANTHER" id="PTHR30203:SF30">
    <property type="entry name" value="OUTER MEMBRANE PROTEIN-RELATED"/>
    <property type="match status" value="1"/>
</dbReference>
<feature type="signal peptide" evidence="2">
    <location>
        <begin position="1"/>
        <end position="24"/>
    </location>
</feature>
<dbReference type="Gene3D" id="1.20.1600.10">
    <property type="entry name" value="Outer membrane efflux proteins (OEP)"/>
    <property type="match status" value="1"/>
</dbReference>
<dbReference type="AlphaFoldDB" id="A0A5B8SNL3"/>
<feature type="chain" id="PRO_5022932002" evidence="2">
    <location>
        <begin position="25"/>
        <end position="433"/>
    </location>
</feature>
<feature type="coiled-coil region" evidence="1">
    <location>
        <begin position="182"/>
        <end position="209"/>
    </location>
</feature>
<dbReference type="Proteomes" id="UP000321272">
    <property type="component" value="Chromosome"/>
</dbReference>
<dbReference type="EMBL" id="CP042382">
    <property type="protein sequence ID" value="QEA37647.1"/>
    <property type="molecule type" value="Genomic_DNA"/>
</dbReference>
<dbReference type="OrthoDB" id="5607838at2"/>
<proteinExistence type="predicted"/>
<dbReference type="GO" id="GO:0015562">
    <property type="term" value="F:efflux transmembrane transporter activity"/>
    <property type="evidence" value="ECO:0007669"/>
    <property type="project" value="InterPro"/>
</dbReference>
<keyword evidence="4" id="KW-1185">Reference proteome</keyword>
<evidence type="ECO:0000256" key="1">
    <source>
        <dbReference type="SAM" id="Coils"/>
    </source>
</evidence>
<accession>A0A5B8SNL3</accession>